<dbReference type="EMBL" id="MZMT01000003">
    <property type="protein sequence ID" value="PIO46516.1"/>
    <property type="molecule type" value="Genomic_DNA"/>
</dbReference>
<accession>A0A2N9W448</accession>
<name>A0A2N9W448_9HYPH</name>
<evidence type="ECO:0000313" key="2">
    <source>
        <dbReference type="EMBL" id="PIO46516.1"/>
    </source>
</evidence>
<evidence type="ECO:0008006" key="4">
    <source>
        <dbReference type="Google" id="ProtNLM"/>
    </source>
</evidence>
<evidence type="ECO:0000313" key="3">
    <source>
        <dbReference type="Proteomes" id="UP000232163"/>
    </source>
</evidence>
<sequence length="206" mass="22968">MRLVSEAIMLAHDDRRIELRPSLRAAYILEQKHGYDKLARGVFDCNLGIVYDIAALGSTDEIAVREFLNDMIERDGAQVIENLAPALYEFLILSFGLNHEPKPMKSKSTVTTSGPELSLEERFNQLFAHATGWLHWTPETVWNSTPAEIMLARDAHIELLHNIHSGSDTADKPSAPYDPLEEISPEEVSAGIAKLRAKHGSVARVK</sequence>
<evidence type="ECO:0000256" key="1">
    <source>
        <dbReference type="SAM" id="MobiDB-lite"/>
    </source>
</evidence>
<organism evidence="2 3">
    <name type="scientific">Phyllobacterium zundukense</name>
    <dbReference type="NCBI Taxonomy" id="1867719"/>
    <lineage>
        <taxon>Bacteria</taxon>
        <taxon>Pseudomonadati</taxon>
        <taxon>Pseudomonadota</taxon>
        <taxon>Alphaproteobacteria</taxon>
        <taxon>Hyphomicrobiales</taxon>
        <taxon>Phyllobacteriaceae</taxon>
        <taxon>Phyllobacterium</taxon>
    </lineage>
</organism>
<keyword evidence="3" id="KW-1185">Reference proteome</keyword>
<feature type="region of interest" description="Disordered" evidence="1">
    <location>
        <begin position="164"/>
        <end position="183"/>
    </location>
</feature>
<proteinExistence type="predicted"/>
<reference evidence="2 3" key="1">
    <citation type="journal article" date="2017" name="Int J Environ Stud">
        <title>Does the Miocene-Pliocene relict legume Oxytropis triphylla form nitrogen-fixing nodules with a combination of bacterial strains?</title>
        <authorList>
            <person name="Safronova V."/>
            <person name="Belimov A."/>
            <person name="Sazanova A."/>
            <person name="Kuznetsova I."/>
            <person name="Popova J."/>
            <person name="Andronov E."/>
            <person name="Verkhozina A."/>
            <person name="Tikhonovich I."/>
        </authorList>
    </citation>
    <scope>NUCLEOTIDE SEQUENCE [LARGE SCALE GENOMIC DNA]</scope>
    <source>
        <strain evidence="2 3">Tri-38</strain>
    </source>
</reference>
<dbReference type="Proteomes" id="UP000232163">
    <property type="component" value="Unassembled WGS sequence"/>
</dbReference>
<comment type="caution">
    <text evidence="2">The sequence shown here is derived from an EMBL/GenBank/DDBJ whole genome shotgun (WGS) entry which is preliminary data.</text>
</comment>
<gene>
    <name evidence="2" type="ORF">B5P45_01575</name>
</gene>
<dbReference type="KEGG" id="pht:BLM14_10500"/>
<dbReference type="AlphaFoldDB" id="A0A2N9W448"/>
<protein>
    <recommendedName>
        <fullName evidence="4">Phage tail assembly chaperone</fullName>
    </recommendedName>
</protein>